<feature type="chain" id="PRO_5008898909" description="Protein Wnt" evidence="10">
    <location>
        <begin position="25"/>
        <end position="377"/>
    </location>
</feature>
<dbReference type="Gene3D" id="3.30.2460.20">
    <property type="match status" value="1"/>
</dbReference>
<protein>
    <recommendedName>
        <fullName evidence="9">Protein Wnt</fullName>
    </recommendedName>
</protein>
<evidence type="ECO:0000256" key="10">
    <source>
        <dbReference type="SAM" id="SignalP"/>
    </source>
</evidence>
<feature type="signal peptide" evidence="10">
    <location>
        <begin position="1"/>
        <end position="24"/>
    </location>
</feature>
<dbReference type="AlphaFoldDB" id="A0A1D1VW26"/>
<dbReference type="GO" id="GO:0060070">
    <property type="term" value="P:canonical Wnt signaling pathway"/>
    <property type="evidence" value="ECO:0007669"/>
    <property type="project" value="TreeGrafter"/>
</dbReference>
<dbReference type="SMART" id="SM00097">
    <property type="entry name" value="WNT1"/>
    <property type="match status" value="1"/>
</dbReference>
<dbReference type="Pfam" id="PF00110">
    <property type="entry name" value="wnt"/>
    <property type="match status" value="1"/>
</dbReference>
<dbReference type="PANTHER" id="PTHR12027">
    <property type="entry name" value="WNT RELATED"/>
    <property type="match status" value="1"/>
</dbReference>
<dbReference type="PRINTS" id="PR01349">
    <property type="entry name" value="WNTPROTEIN"/>
</dbReference>
<dbReference type="EMBL" id="BDGG01000012">
    <property type="protein sequence ID" value="GAV05665.1"/>
    <property type="molecule type" value="Genomic_DNA"/>
</dbReference>
<dbReference type="GO" id="GO:0000902">
    <property type="term" value="P:cell morphogenesis"/>
    <property type="evidence" value="ECO:0007669"/>
    <property type="project" value="UniProtKB-ARBA"/>
</dbReference>
<evidence type="ECO:0000256" key="8">
    <source>
        <dbReference type="ARBA" id="ARBA00023288"/>
    </source>
</evidence>
<evidence type="ECO:0000256" key="5">
    <source>
        <dbReference type="ARBA" id="ARBA00022530"/>
    </source>
</evidence>
<keyword evidence="10" id="KW-0732">Signal</keyword>
<dbReference type="GO" id="GO:0045165">
    <property type="term" value="P:cell fate commitment"/>
    <property type="evidence" value="ECO:0007669"/>
    <property type="project" value="TreeGrafter"/>
</dbReference>
<evidence type="ECO:0000256" key="4">
    <source>
        <dbReference type="ARBA" id="ARBA00022525"/>
    </source>
</evidence>
<keyword evidence="8" id="KW-0449">Lipoprotein</keyword>
<evidence type="ECO:0000313" key="11">
    <source>
        <dbReference type="EMBL" id="GAV05665.1"/>
    </source>
</evidence>
<keyword evidence="3 9" id="KW-0217">Developmental protein</keyword>
<name>A0A1D1VW26_RAMVA</name>
<dbReference type="InterPro" id="IPR005817">
    <property type="entry name" value="Wnt"/>
</dbReference>
<accession>A0A1D1VW26</accession>
<dbReference type="PANTHER" id="PTHR12027:SF70">
    <property type="entry name" value="PROTEIN WNT-16"/>
    <property type="match status" value="1"/>
</dbReference>
<dbReference type="CDD" id="cd19344">
    <property type="entry name" value="Wnt_Wnt16"/>
    <property type="match status" value="1"/>
</dbReference>
<evidence type="ECO:0000256" key="7">
    <source>
        <dbReference type="ARBA" id="ARBA00023157"/>
    </source>
</evidence>
<comment type="similarity">
    <text evidence="2 9">Belongs to the Wnt family.</text>
</comment>
<evidence type="ECO:0000256" key="1">
    <source>
        <dbReference type="ARBA" id="ARBA00004498"/>
    </source>
</evidence>
<dbReference type="STRING" id="947166.A0A1D1VW26"/>
<keyword evidence="5" id="KW-0272">Extracellular matrix</keyword>
<sequence length="377" mass="42637">MDLISFRTCVTVALFSLLSTRTCSNHDTLTTWMHLGLLSSNVRHDPNMITLPRGSFHPELVTLPVAQSDWCQSIEGLVDHQIALCRKNPQIFAKVEDAAQMALKECQHQFRSERWNCTNIKDRRNAHKETKESAFITAIMSAAVVHTVVRACSAGNVSECGCDTRKTSQKGADGWTWSGCSDNVDFGLWFSRQFNDAPEEVKRKDARSLRDAIHLHNKATGRAVIHGQVQKYCRCHGVSGSCELRTCWRRLIPFTNTSSVLKQKYHRAVRVAKKYATKLRRRGNNTKRAPVSNQDLVYLDKSPDYCRQDIRKGIWGTTGRVCNATSTESDSCGILCCGRGFNTQITWERKKCECKFVWCCEVVCKTCSTSKEVHTCK</sequence>
<dbReference type="GO" id="GO:0030182">
    <property type="term" value="P:neuron differentiation"/>
    <property type="evidence" value="ECO:0007669"/>
    <property type="project" value="TreeGrafter"/>
</dbReference>
<comment type="caution">
    <text evidence="11">The sequence shown here is derived from an EMBL/GenBank/DDBJ whole genome shotgun (WGS) entry which is preliminary data.</text>
</comment>
<keyword evidence="6 9" id="KW-0879">Wnt signaling pathway</keyword>
<evidence type="ECO:0000256" key="9">
    <source>
        <dbReference type="RuleBase" id="RU003500"/>
    </source>
</evidence>
<evidence type="ECO:0000313" key="12">
    <source>
        <dbReference type="Proteomes" id="UP000186922"/>
    </source>
</evidence>
<keyword evidence="12" id="KW-1185">Reference proteome</keyword>
<dbReference type="GO" id="GO:0005125">
    <property type="term" value="F:cytokine activity"/>
    <property type="evidence" value="ECO:0007669"/>
    <property type="project" value="TreeGrafter"/>
</dbReference>
<dbReference type="GO" id="GO:0005109">
    <property type="term" value="F:frizzled binding"/>
    <property type="evidence" value="ECO:0007669"/>
    <property type="project" value="TreeGrafter"/>
</dbReference>
<evidence type="ECO:0000256" key="2">
    <source>
        <dbReference type="ARBA" id="ARBA00005683"/>
    </source>
</evidence>
<gene>
    <name evidence="11" type="primary">RvY_15760-1</name>
    <name evidence="11" type="synonym">RvY_15760.1</name>
    <name evidence="11" type="ORF">RvY_15760</name>
</gene>
<dbReference type="GO" id="GO:0005615">
    <property type="term" value="C:extracellular space"/>
    <property type="evidence" value="ECO:0007669"/>
    <property type="project" value="TreeGrafter"/>
</dbReference>
<dbReference type="InterPro" id="IPR043158">
    <property type="entry name" value="Wnt_C"/>
</dbReference>
<keyword evidence="4" id="KW-0964">Secreted</keyword>
<proteinExistence type="inferred from homology"/>
<dbReference type="FunFam" id="3.30.2460.20:FF:000001">
    <property type="entry name" value="Wnt homolog"/>
    <property type="match status" value="1"/>
</dbReference>
<dbReference type="OrthoDB" id="5945655at2759"/>
<evidence type="ECO:0000256" key="3">
    <source>
        <dbReference type="ARBA" id="ARBA00022473"/>
    </source>
</evidence>
<organism evidence="11 12">
    <name type="scientific">Ramazzottius varieornatus</name>
    <name type="common">Water bear</name>
    <name type="synonym">Tardigrade</name>
    <dbReference type="NCBI Taxonomy" id="947166"/>
    <lineage>
        <taxon>Eukaryota</taxon>
        <taxon>Metazoa</taxon>
        <taxon>Ecdysozoa</taxon>
        <taxon>Tardigrada</taxon>
        <taxon>Eutardigrada</taxon>
        <taxon>Parachela</taxon>
        <taxon>Hypsibioidea</taxon>
        <taxon>Ramazzottiidae</taxon>
        <taxon>Ramazzottius</taxon>
    </lineage>
</organism>
<dbReference type="PROSITE" id="PS00246">
    <property type="entry name" value="WNT1"/>
    <property type="match status" value="1"/>
</dbReference>
<dbReference type="InterPro" id="IPR018161">
    <property type="entry name" value="Wnt_CS"/>
</dbReference>
<reference evidence="11 12" key="1">
    <citation type="journal article" date="2016" name="Nat. Commun.">
        <title>Extremotolerant tardigrade genome and improved radiotolerance of human cultured cells by tardigrade-unique protein.</title>
        <authorList>
            <person name="Hashimoto T."/>
            <person name="Horikawa D.D."/>
            <person name="Saito Y."/>
            <person name="Kuwahara H."/>
            <person name="Kozuka-Hata H."/>
            <person name="Shin-I T."/>
            <person name="Minakuchi Y."/>
            <person name="Ohishi K."/>
            <person name="Motoyama A."/>
            <person name="Aizu T."/>
            <person name="Enomoto A."/>
            <person name="Kondo K."/>
            <person name="Tanaka S."/>
            <person name="Hara Y."/>
            <person name="Koshikawa S."/>
            <person name="Sagara H."/>
            <person name="Miura T."/>
            <person name="Yokobori S."/>
            <person name="Miyagawa K."/>
            <person name="Suzuki Y."/>
            <person name="Kubo T."/>
            <person name="Oyama M."/>
            <person name="Kohara Y."/>
            <person name="Fujiyama A."/>
            <person name="Arakawa K."/>
            <person name="Katayama T."/>
            <person name="Toyoda A."/>
            <person name="Kunieda T."/>
        </authorList>
    </citation>
    <scope>NUCLEOTIDE SEQUENCE [LARGE SCALE GENOMIC DNA]</scope>
    <source>
        <strain evidence="11 12">YOKOZUNA-1</strain>
    </source>
</reference>
<evidence type="ECO:0000256" key="6">
    <source>
        <dbReference type="ARBA" id="ARBA00022687"/>
    </source>
</evidence>
<comment type="function">
    <text evidence="9">Ligand for members of the frizzled family of seven transmembrane receptors.</text>
</comment>
<dbReference type="Proteomes" id="UP000186922">
    <property type="component" value="Unassembled WGS sequence"/>
</dbReference>
<keyword evidence="7" id="KW-1015">Disulfide bond</keyword>
<comment type="subcellular location">
    <subcellularLocation>
        <location evidence="1 9">Secreted</location>
        <location evidence="1 9">Extracellular space</location>
        <location evidence="1 9">Extracellular matrix</location>
    </subcellularLocation>
</comment>